<feature type="region of interest" description="Disordered" evidence="2">
    <location>
        <begin position="2169"/>
        <end position="2191"/>
    </location>
</feature>
<keyword evidence="1" id="KW-0175">Coiled coil</keyword>
<feature type="chain" id="PRO_5040726298" evidence="3">
    <location>
        <begin position="28"/>
        <end position="2270"/>
    </location>
</feature>
<feature type="compositionally biased region" description="Polar residues" evidence="2">
    <location>
        <begin position="2245"/>
        <end position="2260"/>
    </location>
</feature>
<dbReference type="GO" id="GO:0016020">
    <property type="term" value="C:membrane"/>
    <property type="evidence" value="ECO:0007669"/>
    <property type="project" value="TreeGrafter"/>
</dbReference>
<dbReference type="PANTHER" id="PTHR22050:SF0">
    <property type="entry name" value="TRANSMEMBRANE PROTEIN 131 HOMOLOG"/>
    <property type="match status" value="1"/>
</dbReference>
<feature type="compositionally biased region" description="Basic and acidic residues" evidence="2">
    <location>
        <begin position="1808"/>
        <end position="1848"/>
    </location>
</feature>
<feature type="region of interest" description="Disordered" evidence="2">
    <location>
        <begin position="1898"/>
        <end position="1923"/>
    </location>
</feature>
<evidence type="ECO:0000256" key="3">
    <source>
        <dbReference type="SAM" id="SignalP"/>
    </source>
</evidence>
<dbReference type="OrthoDB" id="207296at2759"/>
<evidence type="ECO:0000313" key="4">
    <source>
        <dbReference type="EMBL" id="GMH83026.1"/>
    </source>
</evidence>
<comment type="caution">
    <text evidence="4">The sequence shown here is derived from an EMBL/GenBank/DDBJ whole genome shotgun (WGS) entry which is preliminary data.</text>
</comment>
<feature type="compositionally biased region" description="Pro residues" evidence="2">
    <location>
        <begin position="2027"/>
        <end position="2044"/>
    </location>
</feature>
<evidence type="ECO:0000256" key="2">
    <source>
        <dbReference type="SAM" id="MobiDB-lite"/>
    </source>
</evidence>
<sequence>MMFRSARLPFLLIFLQLAVLIPPLLLAYNTANDVSAPPPHTANIAVDSQGNLEYEIRRELEETKVKIAEALQELTDSQLEYEIREYETELEETRIRVAIMQQDLDDMGKDIVTHYGDGIEVDTVKLLIGEECVPIVSTIEVRNTSPEEFTLLSLTSDTPVGVRLPPFSPHTLAPMSSHTLKIVYLPLSPDEGEEEIQGDTAVETPNTVLTLYTSISTVTLTIPLLSIPNDLDLKSKSGYYTLLPSTSRTVTLSLPPVSDLSSSTPLLTPTVKNSLLHITFTSPSTLGVQTLGNINFVHSSKTYTLPITIHTIPKIAHTPLLDFGILTRKDSLAHLEISLYNPSSNPITLSSIRSTSPHFTVDGGHLHISPFSHSSVRVKFTGVSEGDFSAQIHLNGNQTGGEIITNVKGECKYGGIAWHDEDIFIRVDGGRVERKMKVYNVFKEGVRMKDVTSECVEVWGGGGERGFMEFWEVEYVYDGESSQISEDEECGMWLVTDVSRHWVPIFLYSGRVIVDVGEPERPRSKIFNNYIDLLYYSSSDVENVNRVVVDMGGLAGNVKKTKSVWVRNPNPVQVNLTVGGEVESLRIRPGHVKKSVLDVFNLSPYSNIISEVSHSYTTQINVLDVRFSSTSKSDLEYLYDKYASVQVNSHSLEKEKRGGVVLEPKKEWKKTNNNNIAVMPTKTPGQGEGVLISVDGRFEKKLNKVNPAKKSSKNNDVVVIPPGGEVRLDVECWTGDSDVLRGDATKFIGTGLEFNTEEETFKVAVTYESVMGQFEVGPFEFEKYFTAERGDNEKLSNLHFTPKEKLKRIKARLSKVRSPRDGENFFSMNPSNPYIHKIYMHLNKMVPTRTKSGDEIQTLKMTPIYRTGIINGGQIDGVKNLINDEVGLEPYIDLVVKSTFNDVVKVENVKSCNPWFQVDYTNFYGNLMNYPSDEEAYNKPIPVDGDPAPVARLYHKLKCGEDIFDQGNTTFTREVMFWECAKIFMEQKNDINQEGCASMIKTKAETTKEVEIEKRAYTAVEKFVDAMKETRQLNEVNLFQLQQWKEAKSAWQEYEKHDLNVLATAITVTPDVAEPTTSPPLIVTSRLSVPKVNLAKQGEVVFENTRVGSEGIGYVFVENPSGDPISVSLIQLPNDEGCWIQTKNIQTNSWYTGGSWFMLSWSDRTPILQAGYGASVRTPPGTPVMKSIHGISMLLRGCGRRCGVKGETTTPTALFAPITPISTENEEGSMYRITKPQPFAVSFDAFKSVQVDAYGVKRIGPIFFKPWGQGDFHTDLYIKNDLTGLEKVTLRGRGVSNYLAFSALPMEENGKASDIVVWEGEKMLKFEPGLPSYDGEAKVTKKVRLSNPGGHQIKIKHIELQTRINRPTKERIWTFAQPLGIFDMFPPLDYSYIPYFDEIKARLGAKYGWGHPSWGGTPAECHSRGFNIVNCEEARHDFVLEYGEHIDIEIEHWPECGEPFSYTHLNVNMIVAETFYGRPQKGLYVESRSMKIGYAASEADMEHCISSMDVLKYQCRPLTVFITSLFIFMAFVYLYFVSLDVLYRHDYMLRVEATWQRPIISCYDELQSDLKHITSSSPDLIQLDAWAKTRVADMMKTRTTPPTPRVPLPKLVHRKNMFGNLEGHDEDRNAVRCASLPLGVDLNNTSVQQYLMSSEAKTYLESNFGGFRAHLTNIRGHSKPVGAIEEDMFPKFFASLKTDDSFAAGKDSSKSVKFRSDSRDYEEEGEEGAGAGTPPRLITEKTLRKSQSSSSNASPQTYVRSGTGSLSKEERRALAAEQQRQALAEKEEKRREDEAQKRAAVAKKKLKKEQEELARKNAEEAKEKLLEEQRLEEENQAKKILEEEQRQEEEALKTAKLMSLKMEQDRLEKEKLIIEQRWKVEEEAKRLAVKLEKAQKEEAKKAKEEVKREKKKKAEEKAKAEKKARKLELEVKKEQDKQLNKVKELILLQKGVAEVQWLIAMSLTDEMGIKGVFTSPSDVARFCILHSDFELRREANMDFIVMKSLLPPTDSNNPPLPPPGVSNQNLPPLPPNPQPLPLPPPGMMSPPGLNQPLPSTPQPSPVGGSALPNHSVLSSGGSSLPFPSPPPSLTSPLTGAEGMNLESLLGGGNPSIGLSHASSSSSLPRRSSSGISDSDEIAGDLLGGSDNFDMMNLLPSDIADFVMEDNEGDLWNSGAASSSPPKSSSVGGLGSGTLGGLGGLGGKLGGLGGGLGGLGGSSLLTPDSLLAGLNSTSFDKDEQKDARNTSDSGSGPTVQKSSGKSVYGAGSFFE</sequence>
<accession>A0A9W7B6K5</accession>
<reference evidence="5" key="1">
    <citation type="journal article" date="2023" name="Commun. Biol.">
        <title>Genome analysis of Parmales, the sister group of diatoms, reveals the evolutionary specialization of diatoms from phago-mixotrophs to photoautotrophs.</title>
        <authorList>
            <person name="Ban H."/>
            <person name="Sato S."/>
            <person name="Yoshikawa S."/>
            <person name="Yamada K."/>
            <person name="Nakamura Y."/>
            <person name="Ichinomiya M."/>
            <person name="Sato N."/>
            <person name="Blanc-Mathieu R."/>
            <person name="Endo H."/>
            <person name="Kuwata A."/>
            <person name="Ogata H."/>
        </authorList>
    </citation>
    <scope>NUCLEOTIDE SEQUENCE [LARGE SCALE GENOMIC DNA]</scope>
    <source>
        <strain evidence="5">NIES 3701</strain>
    </source>
</reference>
<feature type="region of interest" description="Disordered" evidence="2">
    <location>
        <begin position="1702"/>
        <end position="1848"/>
    </location>
</feature>
<dbReference type="Gene3D" id="2.60.40.10">
    <property type="entry name" value="Immunoglobulins"/>
    <property type="match status" value="1"/>
</dbReference>
<feature type="signal peptide" evidence="3">
    <location>
        <begin position="1"/>
        <end position="27"/>
    </location>
</feature>
<dbReference type="InterPro" id="IPR013783">
    <property type="entry name" value="Ig-like_fold"/>
</dbReference>
<keyword evidence="5" id="KW-1185">Reference proteome</keyword>
<gene>
    <name evidence="4" type="ORF">TrST_g614</name>
</gene>
<evidence type="ECO:0000313" key="5">
    <source>
        <dbReference type="Proteomes" id="UP001165085"/>
    </source>
</evidence>
<feature type="coiled-coil region" evidence="1">
    <location>
        <begin position="57"/>
        <end position="103"/>
    </location>
</feature>
<evidence type="ECO:0000256" key="1">
    <source>
        <dbReference type="SAM" id="Coils"/>
    </source>
</evidence>
<organism evidence="4 5">
    <name type="scientific">Triparma strigata</name>
    <dbReference type="NCBI Taxonomy" id="1606541"/>
    <lineage>
        <taxon>Eukaryota</taxon>
        <taxon>Sar</taxon>
        <taxon>Stramenopiles</taxon>
        <taxon>Ochrophyta</taxon>
        <taxon>Bolidophyceae</taxon>
        <taxon>Parmales</taxon>
        <taxon>Triparmaceae</taxon>
        <taxon>Triparma</taxon>
    </lineage>
</organism>
<name>A0A9W7B6K5_9STRA</name>
<protein>
    <submittedName>
        <fullName evidence="4">Uncharacterized protein</fullName>
    </submittedName>
</protein>
<feature type="compositionally biased region" description="Low complexity" evidence="2">
    <location>
        <begin position="2173"/>
        <end position="2186"/>
    </location>
</feature>
<proteinExistence type="predicted"/>
<feature type="compositionally biased region" description="Basic and acidic residues" evidence="2">
    <location>
        <begin position="1707"/>
        <end position="1719"/>
    </location>
</feature>
<dbReference type="InterPro" id="IPR039877">
    <property type="entry name" value="TMEM131-like"/>
</dbReference>
<feature type="region of interest" description="Disordered" evidence="2">
    <location>
        <begin position="2228"/>
        <end position="2270"/>
    </location>
</feature>
<dbReference type="EMBL" id="BRXY01000277">
    <property type="protein sequence ID" value="GMH83026.1"/>
    <property type="molecule type" value="Genomic_DNA"/>
</dbReference>
<feature type="compositionally biased region" description="Basic and acidic residues" evidence="2">
    <location>
        <begin position="1783"/>
        <end position="1797"/>
    </location>
</feature>
<keyword evidence="3" id="KW-0732">Signal</keyword>
<feature type="region of interest" description="Disordered" evidence="2">
    <location>
        <begin position="2010"/>
        <end position="2145"/>
    </location>
</feature>
<dbReference type="PANTHER" id="PTHR22050">
    <property type="entry name" value="RW1 PROTEIN HOMOLOG"/>
    <property type="match status" value="1"/>
</dbReference>
<dbReference type="Proteomes" id="UP001165085">
    <property type="component" value="Unassembled WGS sequence"/>
</dbReference>
<feature type="compositionally biased region" description="Low complexity" evidence="2">
    <location>
        <begin position="2111"/>
        <end position="2132"/>
    </location>
</feature>
<feature type="compositionally biased region" description="Polar residues" evidence="2">
    <location>
        <begin position="1755"/>
        <end position="1766"/>
    </location>
</feature>
<feature type="compositionally biased region" description="Basic and acidic residues" evidence="2">
    <location>
        <begin position="2234"/>
        <end position="2244"/>
    </location>
</feature>